<gene>
    <name evidence="2" type="ORF">F5Z01DRAFT_677080</name>
</gene>
<dbReference type="EMBL" id="MU251269">
    <property type="protein sequence ID" value="KAG9251337.1"/>
    <property type="molecule type" value="Genomic_DNA"/>
</dbReference>
<dbReference type="RefSeq" id="XP_046115261.1">
    <property type="nucleotide sequence ID" value="XM_046265323.1"/>
</dbReference>
<dbReference type="InterPro" id="IPR000182">
    <property type="entry name" value="GNAT_dom"/>
</dbReference>
<protein>
    <recommendedName>
        <fullName evidence="1">N-acetyltransferase domain-containing protein</fullName>
    </recommendedName>
</protein>
<reference evidence="2" key="1">
    <citation type="journal article" date="2021" name="IMA Fungus">
        <title>Genomic characterization of three marine fungi, including Emericellopsis atlantica sp. nov. with signatures of a generalist lifestyle and marine biomass degradation.</title>
        <authorList>
            <person name="Hagestad O.C."/>
            <person name="Hou L."/>
            <person name="Andersen J.H."/>
            <person name="Hansen E.H."/>
            <person name="Altermark B."/>
            <person name="Li C."/>
            <person name="Kuhnert E."/>
            <person name="Cox R.J."/>
            <person name="Crous P.W."/>
            <person name="Spatafora J.W."/>
            <person name="Lail K."/>
            <person name="Amirebrahimi M."/>
            <person name="Lipzen A."/>
            <person name="Pangilinan J."/>
            <person name="Andreopoulos W."/>
            <person name="Hayes R.D."/>
            <person name="Ng V."/>
            <person name="Grigoriev I.V."/>
            <person name="Jackson S.A."/>
            <person name="Sutton T.D.S."/>
            <person name="Dobson A.D.W."/>
            <person name="Rama T."/>
        </authorList>
    </citation>
    <scope>NUCLEOTIDE SEQUENCE</scope>
    <source>
        <strain evidence="2">TS7</strain>
    </source>
</reference>
<evidence type="ECO:0000313" key="2">
    <source>
        <dbReference type="EMBL" id="KAG9251337.1"/>
    </source>
</evidence>
<sequence length="238" mass="26771">MGEPEADALGAFTCAAKGFGEQTSDGIWQAMFPGWDTPEGRRRHAEKLGQKWKDTGKDKNGIPHAVFLKAVLTDEDGTERIIGYSIWTQYSGVEGHGVTPPNSDQQLQTAKEKYPDDEREARFSHLIMRSLNRQRIEAIWAKVNDDNPAALVLDICVVDPAFQGRGAAKRMVQYGVEEAKRRGDLELMTEGSAMGRHVYTQFGFQQEGPEMDYGMPAEFQDRKMPSNIFMRTRPQKSI</sequence>
<evidence type="ECO:0000313" key="3">
    <source>
        <dbReference type="Proteomes" id="UP000887229"/>
    </source>
</evidence>
<proteinExistence type="predicted"/>
<dbReference type="PANTHER" id="PTHR42791:SF14">
    <property type="entry name" value="N-ACETYLTRANSFERASE DOMAIN-CONTAINING PROTEIN"/>
    <property type="match status" value="1"/>
</dbReference>
<feature type="domain" description="N-acetyltransferase" evidence="1">
    <location>
        <begin position="93"/>
        <end position="226"/>
    </location>
</feature>
<dbReference type="Gene3D" id="3.40.630.30">
    <property type="match status" value="1"/>
</dbReference>
<dbReference type="Pfam" id="PF00583">
    <property type="entry name" value="Acetyltransf_1"/>
    <property type="match status" value="1"/>
</dbReference>
<accession>A0A9P8CLR7</accession>
<dbReference type="GO" id="GO:0016747">
    <property type="term" value="F:acyltransferase activity, transferring groups other than amino-acyl groups"/>
    <property type="evidence" value="ECO:0007669"/>
    <property type="project" value="InterPro"/>
</dbReference>
<dbReference type="CDD" id="cd04301">
    <property type="entry name" value="NAT_SF"/>
    <property type="match status" value="1"/>
</dbReference>
<dbReference type="InterPro" id="IPR016181">
    <property type="entry name" value="Acyl_CoA_acyltransferase"/>
</dbReference>
<keyword evidence="3" id="KW-1185">Reference proteome</keyword>
<name>A0A9P8CLR7_9HYPO</name>
<dbReference type="PANTHER" id="PTHR42791">
    <property type="entry name" value="GNAT FAMILY ACETYLTRANSFERASE"/>
    <property type="match status" value="1"/>
</dbReference>
<dbReference type="AlphaFoldDB" id="A0A9P8CLR7"/>
<comment type="caution">
    <text evidence="2">The sequence shown here is derived from an EMBL/GenBank/DDBJ whole genome shotgun (WGS) entry which is preliminary data.</text>
</comment>
<dbReference type="PROSITE" id="PS51186">
    <property type="entry name" value="GNAT"/>
    <property type="match status" value="1"/>
</dbReference>
<dbReference type="OrthoDB" id="2832510at2759"/>
<dbReference type="SUPFAM" id="SSF55729">
    <property type="entry name" value="Acyl-CoA N-acyltransferases (Nat)"/>
    <property type="match status" value="1"/>
</dbReference>
<dbReference type="Proteomes" id="UP000887229">
    <property type="component" value="Unassembled WGS sequence"/>
</dbReference>
<dbReference type="GeneID" id="70296226"/>
<organism evidence="2 3">
    <name type="scientific">Emericellopsis atlantica</name>
    <dbReference type="NCBI Taxonomy" id="2614577"/>
    <lineage>
        <taxon>Eukaryota</taxon>
        <taxon>Fungi</taxon>
        <taxon>Dikarya</taxon>
        <taxon>Ascomycota</taxon>
        <taxon>Pezizomycotina</taxon>
        <taxon>Sordariomycetes</taxon>
        <taxon>Hypocreomycetidae</taxon>
        <taxon>Hypocreales</taxon>
        <taxon>Bionectriaceae</taxon>
        <taxon>Emericellopsis</taxon>
    </lineage>
</organism>
<evidence type="ECO:0000259" key="1">
    <source>
        <dbReference type="PROSITE" id="PS51186"/>
    </source>
</evidence>
<dbReference type="InterPro" id="IPR052523">
    <property type="entry name" value="Trichothecene_AcTrans"/>
</dbReference>